<dbReference type="Pfam" id="PF00550">
    <property type="entry name" value="PP-binding"/>
    <property type="match status" value="1"/>
</dbReference>
<dbReference type="PANTHER" id="PTHR45527:SF1">
    <property type="entry name" value="FATTY ACID SYNTHASE"/>
    <property type="match status" value="1"/>
</dbReference>
<dbReference type="NCBIfam" id="TIGR01733">
    <property type="entry name" value="AA-adenyl-dom"/>
    <property type="match status" value="1"/>
</dbReference>
<dbReference type="GO" id="GO:0043041">
    <property type="term" value="P:amino acid activation for nonribosomal peptide biosynthetic process"/>
    <property type="evidence" value="ECO:0007669"/>
    <property type="project" value="TreeGrafter"/>
</dbReference>
<dbReference type="InterPro" id="IPR020845">
    <property type="entry name" value="AMP-binding_CS"/>
</dbReference>
<proteinExistence type="predicted"/>
<organism evidence="4 5">
    <name type="scientific">Actinoplanes aureus</name>
    <dbReference type="NCBI Taxonomy" id="2792083"/>
    <lineage>
        <taxon>Bacteria</taxon>
        <taxon>Bacillati</taxon>
        <taxon>Actinomycetota</taxon>
        <taxon>Actinomycetes</taxon>
        <taxon>Micromonosporales</taxon>
        <taxon>Micromonosporaceae</taxon>
        <taxon>Actinoplanes</taxon>
    </lineage>
</organism>
<feature type="domain" description="Carrier" evidence="3">
    <location>
        <begin position="522"/>
        <end position="596"/>
    </location>
</feature>
<dbReference type="Gene3D" id="3.30.559.10">
    <property type="entry name" value="Chloramphenicol acetyltransferase-like domain"/>
    <property type="match status" value="1"/>
</dbReference>
<evidence type="ECO:0000313" key="4">
    <source>
        <dbReference type="EMBL" id="MBG0560204.1"/>
    </source>
</evidence>
<dbReference type="GO" id="GO:0005737">
    <property type="term" value="C:cytoplasm"/>
    <property type="evidence" value="ECO:0007669"/>
    <property type="project" value="TreeGrafter"/>
</dbReference>
<dbReference type="InterPro" id="IPR001242">
    <property type="entry name" value="Condensation_dom"/>
</dbReference>
<dbReference type="InterPro" id="IPR009081">
    <property type="entry name" value="PP-bd_ACP"/>
</dbReference>
<gene>
    <name evidence="4" type="ORF">I4J89_01830</name>
</gene>
<evidence type="ECO:0000259" key="3">
    <source>
        <dbReference type="PROSITE" id="PS50075"/>
    </source>
</evidence>
<dbReference type="Pfam" id="PF13193">
    <property type="entry name" value="AMP-binding_C"/>
    <property type="match status" value="1"/>
</dbReference>
<comment type="caution">
    <text evidence="4">The sequence shown here is derived from an EMBL/GenBank/DDBJ whole genome shotgun (WGS) entry which is preliminary data.</text>
</comment>
<dbReference type="InterPro" id="IPR010071">
    <property type="entry name" value="AA_adenyl_dom"/>
</dbReference>
<dbReference type="PROSITE" id="PS50075">
    <property type="entry name" value="CARRIER"/>
    <property type="match status" value="1"/>
</dbReference>
<dbReference type="InterPro" id="IPR000873">
    <property type="entry name" value="AMP-dep_synth/lig_dom"/>
</dbReference>
<dbReference type="Gene3D" id="1.10.1200.10">
    <property type="entry name" value="ACP-like"/>
    <property type="match status" value="1"/>
</dbReference>
<dbReference type="AlphaFoldDB" id="A0A931FZB1"/>
<dbReference type="Proteomes" id="UP000598146">
    <property type="component" value="Unassembled WGS sequence"/>
</dbReference>
<sequence length="1005" mass="108117">MRQDRGPAQDVVGLVRAQVERGPDRPAVRWRAESLTYGDLWRRAGVIAARLRDRGARHRDVVGICALRSADLVVGVLGILRAGCAYLPLDAGYPPQRLAFMLDRASVAVLIGHREVAGALAGERPFIPLDDRGPAAAPPDDPPIAADDIAYVMFTSGSTGTPKGVMQTHGALANLVRWQLADSTVAEGEVTTQFAPISFDVSFQEIFATLAAGGVLLGLDDAERRDPVLLWRRLADERVARLFLPFVMLRTMALFAAERPADRMVLREVITAGEQLRCDDEIKRMFAGLPGCRLVNQYGPTETHVCTRYLLPADPADWPLLPSIGTPIDGVRAHVLDAGGRPVPDGEPGELHVAGVAVAHGYVGRPDLTRQRFRAEPGGPGRMYATGDLVERRDGQLYYLGRDDDQVKINGIRVEPAEVERELLAVPGVREAAVVASRTDAVTRLVAFVTGDLDAADDADLRRRLAGSLPSHLVPHRIVTLPALPLTPSGKVDRNTLAGAAPERAGAVPDSAGTLPDSAGSAGSAADVTELAAIWHAELGSVDERAEDLRAGGVDSLAAARIAARIAKRFGVLVPVDRLLDAGSLDHLAAIVASSPPVASLSGDAPVGPRPVTAMQRQVFIDEMWQGGPTHWVLAELDITGPFDPAAAESAIRALARRHAALRTRFDFTGPDITQEYVADAQPVVAHTTSADLATLRERRLAEVYEFGSVATPLADIVRLDDRHHRILLRMHHAYCDGWSIPMLFDEFAALYGGASLPDAPQPWHLHAGDDVHDRDLTYWLKCLAPVAGRPPVDWGRSRGPSAGLRRMPVALDADDVAAVRKRAWEARSTPYAVLLAAWAGLFGGEGNEVCVAVAVSTRATAQDAGCVGLHLNTLVLPLATGADTVTAHVEQVQRDVAEARRHCTAPLPDILRGLGVELPVDHHPLAQMLFVLQPPGPRQWTFPDGARAELVLDVGVVETTRFDVVVNLDDRGDRISGWIDYDPGAVDGEHINTLTRLWLLALRS</sequence>
<dbReference type="PANTHER" id="PTHR45527">
    <property type="entry name" value="NONRIBOSOMAL PEPTIDE SYNTHETASE"/>
    <property type="match status" value="1"/>
</dbReference>
<comment type="cofactor">
    <cofactor evidence="1">
        <name>pantetheine 4'-phosphate</name>
        <dbReference type="ChEBI" id="CHEBI:47942"/>
    </cofactor>
</comment>
<evidence type="ECO:0000256" key="2">
    <source>
        <dbReference type="SAM" id="MobiDB-lite"/>
    </source>
</evidence>
<dbReference type="EMBL" id="JADQTO010000001">
    <property type="protein sequence ID" value="MBG0560204.1"/>
    <property type="molecule type" value="Genomic_DNA"/>
</dbReference>
<dbReference type="GO" id="GO:0044550">
    <property type="term" value="P:secondary metabolite biosynthetic process"/>
    <property type="evidence" value="ECO:0007669"/>
    <property type="project" value="TreeGrafter"/>
</dbReference>
<feature type="region of interest" description="Disordered" evidence="2">
    <location>
        <begin position="501"/>
        <end position="521"/>
    </location>
</feature>
<protein>
    <submittedName>
        <fullName evidence="4">Amino acid adenylation domain-containing protein</fullName>
    </submittedName>
</protein>
<keyword evidence="5" id="KW-1185">Reference proteome</keyword>
<dbReference type="SUPFAM" id="SSF47336">
    <property type="entry name" value="ACP-like"/>
    <property type="match status" value="1"/>
</dbReference>
<evidence type="ECO:0000313" key="5">
    <source>
        <dbReference type="Proteomes" id="UP000598146"/>
    </source>
</evidence>
<dbReference type="PROSITE" id="PS00455">
    <property type="entry name" value="AMP_BINDING"/>
    <property type="match status" value="1"/>
</dbReference>
<dbReference type="InterPro" id="IPR042099">
    <property type="entry name" value="ANL_N_sf"/>
</dbReference>
<dbReference type="InterPro" id="IPR023213">
    <property type="entry name" value="CAT-like_dom_sf"/>
</dbReference>
<dbReference type="Gene3D" id="3.30.559.30">
    <property type="entry name" value="Nonribosomal peptide synthetase, condensation domain"/>
    <property type="match status" value="1"/>
</dbReference>
<dbReference type="InterPro" id="IPR036736">
    <property type="entry name" value="ACP-like_sf"/>
</dbReference>
<dbReference type="GO" id="GO:0031177">
    <property type="term" value="F:phosphopantetheine binding"/>
    <property type="evidence" value="ECO:0007669"/>
    <property type="project" value="TreeGrafter"/>
</dbReference>
<accession>A0A931FZB1</accession>
<dbReference type="Gene3D" id="3.30.300.30">
    <property type="match status" value="1"/>
</dbReference>
<dbReference type="InterPro" id="IPR045851">
    <property type="entry name" value="AMP-bd_C_sf"/>
</dbReference>
<dbReference type="SUPFAM" id="SSF56801">
    <property type="entry name" value="Acetyl-CoA synthetase-like"/>
    <property type="match status" value="1"/>
</dbReference>
<dbReference type="Pfam" id="PF00501">
    <property type="entry name" value="AMP-binding"/>
    <property type="match status" value="1"/>
</dbReference>
<name>A0A931FZB1_9ACTN</name>
<dbReference type="SUPFAM" id="SSF52777">
    <property type="entry name" value="CoA-dependent acyltransferases"/>
    <property type="match status" value="2"/>
</dbReference>
<dbReference type="Gene3D" id="3.40.50.12780">
    <property type="entry name" value="N-terminal domain of ligase-like"/>
    <property type="match status" value="1"/>
</dbReference>
<evidence type="ECO:0000256" key="1">
    <source>
        <dbReference type="ARBA" id="ARBA00001957"/>
    </source>
</evidence>
<dbReference type="RefSeq" id="WP_196412009.1">
    <property type="nucleotide sequence ID" value="NZ_JADQTO010000001.1"/>
</dbReference>
<dbReference type="Pfam" id="PF00668">
    <property type="entry name" value="Condensation"/>
    <property type="match status" value="1"/>
</dbReference>
<dbReference type="InterPro" id="IPR025110">
    <property type="entry name" value="AMP-bd_C"/>
</dbReference>
<dbReference type="GO" id="GO:0003824">
    <property type="term" value="F:catalytic activity"/>
    <property type="evidence" value="ECO:0007669"/>
    <property type="project" value="InterPro"/>
</dbReference>
<dbReference type="GO" id="GO:0008610">
    <property type="term" value="P:lipid biosynthetic process"/>
    <property type="evidence" value="ECO:0007669"/>
    <property type="project" value="UniProtKB-ARBA"/>
</dbReference>
<reference evidence="4" key="1">
    <citation type="submission" date="2020-11" db="EMBL/GenBank/DDBJ databases">
        <title>Isolation and identification of active actinomycetes.</title>
        <authorList>
            <person name="Sun X."/>
        </authorList>
    </citation>
    <scope>NUCLEOTIDE SEQUENCE</scope>
    <source>
        <strain evidence="4">NEAU-A11</strain>
    </source>
</reference>